<keyword evidence="2" id="KW-1185">Reference proteome</keyword>
<dbReference type="PATRIC" id="fig|186497.12.peg.529"/>
<sequence length="38" mass="4486">MNNLYDKFEDKRIYRVFGLNNIEEYLGGGKDEEGTRSN</sequence>
<proteinExistence type="predicted"/>
<dbReference type="PaxDb" id="186497-PF0506"/>
<organism evidence="1 2">
    <name type="scientific">Pyrococcus furiosus (strain ATCC 43587 / DSM 3638 / JCM 8422 / Vc1)</name>
    <dbReference type="NCBI Taxonomy" id="186497"/>
    <lineage>
        <taxon>Archaea</taxon>
        <taxon>Methanobacteriati</taxon>
        <taxon>Methanobacteriota</taxon>
        <taxon>Thermococci</taxon>
        <taxon>Thermococcales</taxon>
        <taxon>Thermococcaceae</taxon>
        <taxon>Pyrococcus</taxon>
    </lineage>
</organism>
<gene>
    <name evidence="1" type="ordered locus">PF0506</name>
</gene>
<dbReference type="Proteomes" id="UP000001013">
    <property type="component" value="Chromosome"/>
</dbReference>
<protein>
    <submittedName>
        <fullName evidence="1">Uncharacterized protein</fullName>
    </submittedName>
</protein>
<dbReference type="AlphaFoldDB" id="Q8U3G2"/>
<reference evidence="1 2" key="1">
    <citation type="journal article" date="1999" name="Genetics">
        <title>Divergence of the hyperthermophilic archaea Pyrococcus furiosus and P. horikoshii inferred from complete genomic sequences.</title>
        <authorList>
            <person name="Maeder D.L."/>
            <person name="Weiss R.B."/>
            <person name="Dunn D.M."/>
            <person name="Cherry J.L."/>
            <person name="Gonzalez J.M."/>
            <person name="DiRuggiero J."/>
            <person name="Robb F.T."/>
        </authorList>
    </citation>
    <scope>NUCLEOTIDE SEQUENCE [LARGE SCALE GENOMIC DNA]</scope>
    <source>
        <strain evidence="2">ATCC 43587 / DSM 3638 / JCM 8422 / Vc1</strain>
    </source>
</reference>
<evidence type="ECO:0000313" key="2">
    <source>
        <dbReference type="Proteomes" id="UP000001013"/>
    </source>
</evidence>
<name>Q8U3G2_PYRFU</name>
<dbReference type="HOGENOM" id="CLU_3323121_0_0_2"/>
<dbReference type="STRING" id="186497.PF0506"/>
<evidence type="ECO:0000313" key="1">
    <source>
        <dbReference type="EMBL" id="AAL80630.1"/>
    </source>
</evidence>
<dbReference type="EMBL" id="AE009950">
    <property type="protein sequence ID" value="AAL80630.1"/>
    <property type="molecule type" value="Genomic_DNA"/>
</dbReference>
<dbReference type="KEGG" id="pfu:PF0506"/>
<accession>Q8U3G2</accession>